<organism evidence="3">
    <name type="scientific">Cucumis melo</name>
    <name type="common">Muskmelon</name>
    <dbReference type="NCBI Taxonomy" id="3656"/>
    <lineage>
        <taxon>Eukaryota</taxon>
        <taxon>Viridiplantae</taxon>
        <taxon>Streptophyta</taxon>
        <taxon>Embryophyta</taxon>
        <taxon>Tracheophyta</taxon>
        <taxon>Spermatophyta</taxon>
        <taxon>Magnoliopsida</taxon>
        <taxon>eudicotyledons</taxon>
        <taxon>Gunneridae</taxon>
        <taxon>Pentapetalae</taxon>
        <taxon>rosids</taxon>
        <taxon>fabids</taxon>
        <taxon>Cucurbitales</taxon>
        <taxon>Cucurbitaceae</taxon>
        <taxon>Benincaseae</taxon>
        <taxon>Cucumis</taxon>
    </lineage>
</organism>
<dbReference type="InterPro" id="IPR027417">
    <property type="entry name" value="P-loop_NTPase"/>
</dbReference>
<dbReference type="Pfam" id="PF00931">
    <property type="entry name" value="NB-ARC"/>
    <property type="match status" value="1"/>
</dbReference>
<dbReference type="PANTHER" id="PTHR36766">
    <property type="entry name" value="PLANT BROAD-SPECTRUM MILDEW RESISTANCE PROTEIN RPW8"/>
    <property type="match status" value="1"/>
</dbReference>
<dbReference type="SUPFAM" id="SSF52540">
    <property type="entry name" value="P-loop containing nucleoside triphosphate hydrolases"/>
    <property type="match status" value="1"/>
</dbReference>
<dbReference type="GO" id="GO:0006952">
    <property type="term" value="P:defense response"/>
    <property type="evidence" value="ECO:0007669"/>
    <property type="project" value="UniProtKB-KW"/>
</dbReference>
<protein>
    <submittedName>
        <fullName evidence="3">NBS-45-8</fullName>
    </submittedName>
</protein>
<sequence>GGGETALAKFLYNDTEVSKHFDIKMWVWVSEQFHVKILVEKMIISATSDRNPNVHLMDSLQRELQKVIQGKKYLLVLDDVW</sequence>
<keyword evidence="1" id="KW-0611">Plant defense</keyword>
<accession>Q8S508</accession>
<proteinExistence type="predicted"/>
<feature type="domain" description="NB-ARC" evidence="2">
    <location>
        <begin position="1"/>
        <end position="81"/>
    </location>
</feature>
<dbReference type="EMBL" id="AF354515">
    <property type="protein sequence ID" value="AAL83893.1"/>
    <property type="molecule type" value="Genomic_DNA"/>
</dbReference>
<evidence type="ECO:0000256" key="1">
    <source>
        <dbReference type="ARBA" id="ARBA00022821"/>
    </source>
</evidence>
<dbReference type="GO" id="GO:0043531">
    <property type="term" value="F:ADP binding"/>
    <property type="evidence" value="ECO:0007669"/>
    <property type="project" value="InterPro"/>
</dbReference>
<dbReference type="PANTHER" id="PTHR36766:SF70">
    <property type="entry name" value="DISEASE RESISTANCE PROTEIN RGA4"/>
    <property type="match status" value="1"/>
</dbReference>
<name>Q8S508_CUCME</name>
<dbReference type="AlphaFoldDB" id="Q8S508"/>
<evidence type="ECO:0000259" key="2">
    <source>
        <dbReference type="Pfam" id="PF00931"/>
    </source>
</evidence>
<feature type="non-terminal residue" evidence="3">
    <location>
        <position position="81"/>
    </location>
</feature>
<dbReference type="InterPro" id="IPR002182">
    <property type="entry name" value="NB-ARC"/>
</dbReference>
<feature type="non-terminal residue" evidence="3">
    <location>
        <position position="1"/>
    </location>
</feature>
<evidence type="ECO:0000313" key="3">
    <source>
        <dbReference type="EMBL" id="AAL83893.1"/>
    </source>
</evidence>
<reference evidence="3" key="1">
    <citation type="submission" date="2001-02" db="EMBL/GenBank/DDBJ databases">
        <title>Resistance gene homologs in melon are linked to genetic loci conferring disease and pest resistance.</title>
        <authorList>
            <person name="Perl-Treves R."/>
            <person name="Brotman Y."/>
            <person name="Klingler J."/>
        </authorList>
    </citation>
    <scope>NUCLEOTIDE SEQUENCE</scope>
</reference>
<dbReference type="Gene3D" id="3.40.50.300">
    <property type="entry name" value="P-loop containing nucleotide triphosphate hydrolases"/>
    <property type="match status" value="1"/>
</dbReference>